<accession>A0A0K9PUU2</accession>
<evidence type="ECO:0000256" key="3">
    <source>
        <dbReference type="ARBA" id="ARBA00022980"/>
    </source>
</evidence>
<organism evidence="9 10">
    <name type="scientific">Zostera marina</name>
    <name type="common">Eelgrass</name>
    <dbReference type="NCBI Taxonomy" id="29655"/>
    <lineage>
        <taxon>Eukaryota</taxon>
        <taxon>Viridiplantae</taxon>
        <taxon>Streptophyta</taxon>
        <taxon>Embryophyta</taxon>
        <taxon>Tracheophyta</taxon>
        <taxon>Spermatophyta</taxon>
        <taxon>Magnoliopsida</taxon>
        <taxon>Liliopsida</taxon>
        <taxon>Zosteraceae</taxon>
        <taxon>Zostera</taxon>
    </lineage>
</organism>
<keyword evidence="10" id="KW-1185">Reference proteome</keyword>
<dbReference type="OrthoDB" id="10252718at2759"/>
<keyword evidence="4" id="KW-0496">Mitochondrion</keyword>
<evidence type="ECO:0000313" key="10">
    <source>
        <dbReference type="Proteomes" id="UP000036987"/>
    </source>
</evidence>
<dbReference type="InterPro" id="IPR013870">
    <property type="entry name" value="Ribosomal_mL54"/>
</dbReference>
<comment type="subcellular location">
    <subcellularLocation>
        <location evidence="1">Mitochondrion</location>
    </subcellularLocation>
</comment>
<proteinExistence type="inferred from homology"/>
<evidence type="ECO:0000256" key="6">
    <source>
        <dbReference type="ARBA" id="ARBA00033752"/>
    </source>
</evidence>
<keyword evidence="3 9" id="KW-0689">Ribosomal protein</keyword>
<evidence type="ECO:0000256" key="1">
    <source>
        <dbReference type="ARBA" id="ARBA00004173"/>
    </source>
</evidence>
<evidence type="ECO:0000256" key="8">
    <source>
        <dbReference type="SAM" id="MobiDB-lite"/>
    </source>
</evidence>
<evidence type="ECO:0000256" key="2">
    <source>
        <dbReference type="ARBA" id="ARBA00022946"/>
    </source>
</evidence>
<dbReference type="OMA" id="HARCIRY"/>
<evidence type="ECO:0000256" key="7">
    <source>
        <dbReference type="ARBA" id="ARBA00035179"/>
    </source>
</evidence>
<evidence type="ECO:0000256" key="5">
    <source>
        <dbReference type="ARBA" id="ARBA00023274"/>
    </source>
</evidence>
<evidence type="ECO:0000313" key="9">
    <source>
        <dbReference type="EMBL" id="KMZ72761.1"/>
    </source>
</evidence>
<gene>
    <name evidence="9" type="ORF">ZOSMA_15G01000</name>
</gene>
<reference evidence="10" key="1">
    <citation type="journal article" date="2016" name="Nature">
        <title>The genome of the seagrass Zostera marina reveals angiosperm adaptation to the sea.</title>
        <authorList>
            <person name="Olsen J.L."/>
            <person name="Rouze P."/>
            <person name="Verhelst B."/>
            <person name="Lin Y.-C."/>
            <person name="Bayer T."/>
            <person name="Collen J."/>
            <person name="Dattolo E."/>
            <person name="De Paoli E."/>
            <person name="Dittami S."/>
            <person name="Maumus F."/>
            <person name="Michel G."/>
            <person name="Kersting A."/>
            <person name="Lauritano C."/>
            <person name="Lohaus R."/>
            <person name="Toepel M."/>
            <person name="Tonon T."/>
            <person name="Vanneste K."/>
            <person name="Amirebrahimi M."/>
            <person name="Brakel J."/>
            <person name="Bostroem C."/>
            <person name="Chovatia M."/>
            <person name="Grimwood J."/>
            <person name="Jenkins J.W."/>
            <person name="Jueterbock A."/>
            <person name="Mraz A."/>
            <person name="Stam W.T."/>
            <person name="Tice H."/>
            <person name="Bornberg-Bauer E."/>
            <person name="Green P.J."/>
            <person name="Pearson G.A."/>
            <person name="Procaccini G."/>
            <person name="Duarte C.M."/>
            <person name="Schmutz J."/>
            <person name="Reusch T.B.H."/>
            <person name="Van de Peer Y."/>
        </authorList>
    </citation>
    <scope>NUCLEOTIDE SEQUENCE [LARGE SCALE GENOMIC DNA]</scope>
    <source>
        <strain evidence="10">cv. Finnish</strain>
    </source>
</reference>
<name>A0A0K9PUU2_ZOSMR</name>
<dbReference type="PANTHER" id="PTHR28595">
    <property type="entry name" value="39S RIBOSOMAL PROTEIN L54, MITOCHONDRIAL"/>
    <property type="match status" value="1"/>
</dbReference>
<dbReference type="Proteomes" id="UP000036987">
    <property type="component" value="Unassembled WGS sequence"/>
</dbReference>
<dbReference type="GO" id="GO:0005762">
    <property type="term" value="C:mitochondrial large ribosomal subunit"/>
    <property type="evidence" value="ECO:0000318"/>
    <property type="project" value="GO_Central"/>
</dbReference>
<comment type="caution">
    <text evidence="9">The sequence shown here is derived from an EMBL/GenBank/DDBJ whole genome shotgun (WGS) entry which is preliminary data.</text>
</comment>
<protein>
    <recommendedName>
        <fullName evidence="7">Large ribosomal subunit protein mL54</fullName>
    </recommendedName>
</protein>
<dbReference type="STRING" id="29655.A0A0K9PUU2"/>
<dbReference type="Pfam" id="PF08561">
    <property type="entry name" value="Ribosomal_L37"/>
    <property type="match status" value="1"/>
</dbReference>
<keyword evidence="2" id="KW-0809">Transit peptide</keyword>
<dbReference type="GO" id="GO:0003735">
    <property type="term" value="F:structural constituent of ribosome"/>
    <property type="evidence" value="ECO:0000318"/>
    <property type="project" value="GO_Central"/>
</dbReference>
<dbReference type="PANTHER" id="PTHR28595:SF1">
    <property type="entry name" value="LARGE RIBOSOMAL SUBUNIT PROTEIN ML54"/>
    <property type="match status" value="1"/>
</dbReference>
<comment type="similarity">
    <text evidence="6">Belongs to the mitochondrion-specific ribosomal protein mL54 family.</text>
</comment>
<dbReference type="AlphaFoldDB" id="A0A0K9PUU2"/>
<evidence type="ECO:0000256" key="4">
    <source>
        <dbReference type="ARBA" id="ARBA00023128"/>
    </source>
</evidence>
<keyword evidence="5" id="KW-0687">Ribonucleoprotein</keyword>
<feature type="region of interest" description="Disordered" evidence="8">
    <location>
        <begin position="25"/>
        <end position="51"/>
    </location>
</feature>
<dbReference type="EMBL" id="LFYR01000620">
    <property type="protein sequence ID" value="KMZ72761.1"/>
    <property type="molecule type" value="Genomic_DNA"/>
</dbReference>
<sequence length="128" mass="14243">MAARCITQTKESVVTRLLIYRGYSAASGKSKKAKGDASSDGPKVSSLDKEVKSTTTVGANILKDGVDPKVMADSEYPDWVWHLLDKRPALSELKRMDLETVPFDLLRRYCKLENRARIKAGNVLKSKK</sequence>